<reference evidence="2" key="2">
    <citation type="submission" date="2023-05" db="EMBL/GenBank/DDBJ databases">
        <authorList>
            <consortium name="Lawrence Berkeley National Laboratory"/>
            <person name="Steindorff A."/>
            <person name="Hensen N."/>
            <person name="Bonometti L."/>
            <person name="Westerberg I."/>
            <person name="Brannstrom I.O."/>
            <person name="Guillou S."/>
            <person name="Cros-Aarteil S."/>
            <person name="Calhoun S."/>
            <person name="Haridas S."/>
            <person name="Kuo A."/>
            <person name="Mondo S."/>
            <person name="Pangilinan J."/>
            <person name="Riley R."/>
            <person name="Labutti K."/>
            <person name="Andreopoulos B."/>
            <person name="Lipzen A."/>
            <person name="Chen C."/>
            <person name="Yanf M."/>
            <person name="Daum C."/>
            <person name="Ng V."/>
            <person name="Clum A."/>
            <person name="Ohm R."/>
            <person name="Martin F."/>
            <person name="Silar P."/>
            <person name="Natvig D."/>
            <person name="Lalanne C."/>
            <person name="Gautier V."/>
            <person name="Ament-Velasquez S.L."/>
            <person name="Kruys A."/>
            <person name="Hutchinson M.I."/>
            <person name="Powell A.J."/>
            <person name="Barry K."/>
            <person name="Miller A.N."/>
            <person name="Grigoriev I.V."/>
            <person name="Debuchy R."/>
            <person name="Gladieux P."/>
            <person name="Thoren M.H."/>
            <person name="Johannesson H."/>
        </authorList>
    </citation>
    <scope>NUCLEOTIDE SEQUENCE</scope>
    <source>
        <strain evidence="2">PSN309</strain>
    </source>
</reference>
<keyword evidence="3" id="KW-1185">Reference proteome</keyword>
<dbReference type="PANTHER" id="PTHR35605">
    <property type="entry name" value="ECP2 EFFECTOR PROTEIN DOMAIN-CONTAINING PROTEIN-RELATED"/>
    <property type="match status" value="1"/>
</dbReference>
<feature type="chain" id="PRO_5042963521" description="Ecp2 effector protein domain-containing protein" evidence="1">
    <location>
        <begin position="21"/>
        <end position="210"/>
    </location>
</feature>
<comment type="caution">
    <text evidence="2">The sequence shown here is derived from an EMBL/GenBank/DDBJ whole genome shotgun (WGS) entry which is preliminary data.</text>
</comment>
<sequence length="210" mass="22626">MPSLRTTVAFAGLLAMGANAAIQQTQPIIPGYEIVDLSWEVETTPGGPNMTVTGPIEKVVDELLKVNPNFLEEYPETNATGTSSGDLAKRYVRESYFCGGRWPLVKTGPIAVGVTYLRRVTGRPSFGPGPGKCGRVSCSNKGGIYWCNDNTSTKVLNSFGDIADGADYINNNCRIGLPTGSGYADYMTAGQIFFVDKWNVIVRYDDSNGC</sequence>
<dbReference type="AlphaFoldDB" id="A0AAN6X0A4"/>
<dbReference type="PANTHER" id="PTHR35605:SF1">
    <property type="entry name" value="ECP2 EFFECTOR PROTEIN DOMAIN-CONTAINING PROTEIN-RELATED"/>
    <property type="match status" value="1"/>
</dbReference>
<feature type="signal peptide" evidence="1">
    <location>
        <begin position="1"/>
        <end position="20"/>
    </location>
</feature>
<dbReference type="EMBL" id="MU864360">
    <property type="protein sequence ID" value="KAK4191276.1"/>
    <property type="molecule type" value="Genomic_DNA"/>
</dbReference>
<organism evidence="2 3">
    <name type="scientific">Podospora australis</name>
    <dbReference type="NCBI Taxonomy" id="1536484"/>
    <lineage>
        <taxon>Eukaryota</taxon>
        <taxon>Fungi</taxon>
        <taxon>Dikarya</taxon>
        <taxon>Ascomycota</taxon>
        <taxon>Pezizomycotina</taxon>
        <taxon>Sordariomycetes</taxon>
        <taxon>Sordariomycetidae</taxon>
        <taxon>Sordariales</taxon>
        <taxon>Podosporaceae</taxon>
        <taxon>Podospora</taxon>
    </lineage>
</organism>
<evidence type="ECO:0008006" key="4">
    <source>
        <dbReference type="Google" id="ProtNLM"/>
    </source>
</evidence>
<dbReference type="Proteomes" id="UP001302126">
    <property type="component" value="Unassembled WGS sequence"/>
</dbReference>
<name>A0AAN6X0A4_9PEZI</name>
<protein>
    <recommendedName>
        <fullName evidence="4">Ecp2 effector protein domain-containing protein</fullName>
    </recommendedName>
</protein>
<evidence type="ECO:0000313" key="2">
    <source>
        <dbReference type="EMBL" id="KAK4191276.1"/>
    </source>
</evidence>
<keyword evidence="1" id="KW-0732">Signal</keyword>
<evidence type="ECO:0000313" key="3">
    <source>
        <dbReference type="Proteomes" id="UP001302126"/>
    </source>
</evidence>
<accession>A0AAN6X0A4</accession>
<proteinExistence type="predicted"/>
<gene>
    <name evidence="2" type="ORF">QBC35DRAFT_538208</name>
</gene>
<reference evidence="2" key="1">
    <citation type="journal article" date="2023" name="Mol. Phylogenet. Evol.">
        <title>Genome-scale phylogeny and comparative genomics of the fungal order Sordariales.</title>
        <authorList>
            <person name="Hensen N."/>
            <person name="Bonometti L."/>
            <person name="Westerberg I."/>
            <person name="Brannstrom I.O."/>
            <person name="Guillou S."/>
            <person name="Cros-Aarteil S."/>
            <person name="Calhoun S."/>
            <person name="Haridas S."/>
            <person name="Kuo A."/>
            <person name="Mondo S."/>
            <person name="Pangilinan J."/>
            <person name="Riley R."/>
            <person name="LaButti K."/>
            <person name="Andreopoulos B."/>
            <person name="Lipzen A."/>
            <person name="Chen C."/>
            <person name="Yan M."/>
            <person name="Daum C."/>
            <person name="Ng V."/>
            <person name="Clum A."/>
            <person name="Steindorff A."/>
            <person name="Ohm R.A."/>
            <person name="Martin F."/>
            <person name="Silar P."/>
            <person name="Natvig D.O."/>
            <person name="Lalanne C."/>
            <person name="Gautier V."/>
            <person name="Ament-Velasquez S.L."/>
            <person name="Kruys A."/>
            <person name="Hutchinson M.I."/>
            <person name="Powell A.J."/>
            <person name="Barry K."/>
            <person name="Miller A.N."/>
            <person name="Grigoriev I.V."/>
            <person name="Debuchy R."/>
            <person name="Gladieux P."/>
            <person name="Hiltunen Thoren M."/>
            <person name="Johannesson H."/>
        </authorList>
    </citation>
    <scope>NUCLEOTIDE SEQUENCE</scope>
    <source>
        <strain evidence="2">PSN309</strain>
    </source>
</reference>
<evidence type="ECO:0000256" key="1">
    <source>
        <dbReference type="SAM" id="SignalP"/>
    </source>
</evidence>